<dbReference type="EMBL" id="RBKU01000001">
    <property type="protein sequence ID" value="RKR80149.1"/>
    <property type="molecule type" value="Genomic_DNA"/>
</dbReference>
<name>A0A495IWA4_9SPHI</name>
<proteinExistence type="predicted"/>
<dbReference type="AlphaFoldDB" id="A0A495IWA4"/>
<dbReference type="Pfam" id="PF21983">
    <property type="entry name" value="NikA-like"/>
    <property type="match status" value="1"/>
</dbReference>
<evidence type="ECO:0000313" key="3">
    <source>
        <dbReference type="Proteomes" id="UP000268007"/>
    </source>
</evidence>
<dbReference type="InterPro" id="IPR053842">
    <property type="entry name" value="NikA-like"/>
</dbReference>
<evidence type="ECO:0000256" key="1">
    <source>
        <dbReference type="SAM" id="MobiDB-lite"/>
    </source>
</evidence>
<evidence type="ECO:0000313" key="2">
    <source>
        <dbReference type="EMBL" id="RKR80149.1"/>
    </source>
</evidence>
<feature type="compositionally biased region" description="Basic residues" evidence="1">
    <location>
        <begin position="15"/>
        <end position="28"/>
    </location>
</feature>
<feature type="compositionally biased region" description="Basic and acidic residues" evidence="1">
    <location>
        <begin position="1"/>
        <end position="14"/>
    </location>
</feature>
<accession>A0A495IWA4</accession>
<gene>
    <name evidence="2" type="ORF">BDD43_0244</name>
</gene>
<sequence length="138" mass="16005">METLGKGEEADTGIKPKHKGGRPKKRIRRDREVKIRLTNTELFFVKSKAKEARMRMADWFRRVAITSKIVPLLSREDRELLHIITGMANNLNQLTKLAHTGGILIVARRCDELLIQIDEAIQYFNRHDRENTKTGEKL</sequence>
<organism evidence="2 3">
    <name type="scientific">Mucilaginibacter gracilis</name>
    <dbReference type="NCBI Taxonomy" id="423350"/>
    <lineage>
        <taxon>Bacteria</taxon>
        <taxon>Pseudomonadati</taxon>
        <taxon>Bacteroidota</taxon>
        <taxon>Sphingobacteriia</taxon>
        <taxon>Sphingobacteriales</taxon>
        <taxon>Sphingobacteriaceae</taxon>
        <taxon>Mucilaginibacter</taxon>
    </lineage>
</organism>
<dbReference type="RefSeq" id="WP_121195831.1">
    <property type="nucleotide sequence ID" value="NZ_RBKU01000001.1"/>
</dbReference>
<reference evidence="2 3" key="1">
    <citation type="submission" date="2018-10" db="EMBL/GenBank/DDBJ databases">
        <title>Genomic Encyclopedia of Archaeal and Bacterial Type Strains, Phase II (KMG-II): from individual species to whole genera.</title>
        <authorList>
            <person name="Goeker M."/>
        </authorList>
    </citation>
    <scope>NUCLEOTIDE SEQUENCE [LARGE SCALE GENOMIC DNA]</scope>
    <source>
        <strain evidence="2 3">DSM 18602</strain>
    </source>
</reference>
<keyword evidence="3" id="KW-1185">Reference proteome</keyword>
<comment type="caution">
    <text evidence="2">The sequence shown here is derived from an EMBL/GenBank/DDBJ whole genome shotgun (WGS) entry which is preliminary data.</text>
</comment>
<dbReference type="OrthoDB" id="3268254at2"/>
<feature type="region of interest" description="Disordered" evidence="1">
    <location>
        <begin position="1"/>
        <end position="28"/>
    </location>
</feature>
<protein>
    <submittedName>
        <fullName evidence="2">Mobilization protein MobC</fullName>
    </submittedName>
</protein>
<dbReference type="Proteomes" id="UP000268007">
    <property type="component" value="Unassembled WGS sequence"/>
</dbReference>